<dbReference type="AlphaFoldDB" id="B9S2H2"/>
<evidence type="ECO:0000313" key="3">
    <source>
        <dbReference type="Proteomes" id="UP000008311"/>
    </source>
</evidence>
<name>B9S2H2_RICCO</name>
<proteinExistence type="predicted"/>
<dbReference type="InParanoid" id="B9S2H2"/>
<evidence type="ECO:0008006" key="4">
    <source>
        <dbReference type="Google" id="ProtNLM"/>
    </source>
</evidence>
<dbReference type="Proteomes" id="UP000008311">
    <property type="component" value="Unassembled WGS sequence"/>
</dbReference>
<reference evidence="3" key="1">
    <citation type="journal article" date="2010" name="Nat. Biotechnol.">
        <title>Draft genome sequence of the oilseed species Ricinus communis.</title>
        <authorList>
            <person name="Chan A.P."/>
            <person name="Crabtree J."/>
            <person name="Zhao Q."/>
            <person name="Lorenzi H."/>
            <person name="Orvis J."/>
            <person name="Puiu D."/>
            <person name="Melake-Berhan A."/>
            <person name="Jones K.M."/>
            <person name="Redman J."/>
            <person name="Chen G."/>
            <person name="Cahoon E.B."/>
            <person name="Gedil M."/>
            <person name="Stanke M."/>
            <person name="Haas B.J."/>
            <person name="Wortman J.R."/>
            <person name="Fraser-Liggett C.M."/>
            <person name="Ravel J."/>
            <person name="Rabinowicz P.D."/>
        </authorList>
    </citation>
    <scope>NUCLEOTIDE SEQUENCE [LARGE SCALE GENOMIC DNA]</scope>
    <source>
        <strain evidence="3">cv. Hale</strain>
    </source>
</reference>
<keyword evidence="3" id="KW-1185">Reference proteome</keyword>
<protein>
    <recommendedName>
        <fullName evidence="4">RNase H type-1 domain-containing protein</fullName>
    </recommendedName>
</protein>
<gene>
    <name evidence="2" type="ORF">RCOM_0699460</name>
</gene>
<sequence length="106" mass="12239">MGLIWRLIELFVMALELSCDWLATKISRMCIQVMSSSETPVVRWKKPFANHLKSGEFICCASSCYEGLVQVREIEATGLREALSWIERLGHQSVIFELDINRLFMQ</sequence>
<dbReference type="EMBL" id="EQ973849">
    <property type="protein sequence ID" value="EEF42246.1"/>
    <property type="molecule type" value="Genomic_DNA"/>
</dbReference>
<organism evidence="2 3">
    <name type="scientific">Ricinus communis</name>
    <name type="common">Castor bean</name>
    <dbReference type="NCBI Taxonomy" id="3988"/>
    <lineage>
        <taxon>Eukaryota</taxon>
        <taxon>Viridiplantae</taxon>
        <taxon>Streptophyta</taxon>
        <taxon>Embryophyta</taxon>
        <taxon>Tracheophyta</taxon>
        <taxon>Spermatophyta</taxon>
        <taxon>Magnoliopsida</taxon>
        <taxon>eudicotyledons</taxon>
        <taxon>Gunneridae</taxon>
        <taxon>Pentapetalae</taxon>
        <taxon>rosids</taxon>
        <taxon>fabids</taxon>
        <taxon>Malpighiales</taxon>
        <taxon>Euphorbiaceae</taxon>
        <taxon>Acalyphoideae</taxon>
        <taxon>Acalypheae</taxon>
        <taxon>Ricinus</taxon>
    </lineage>
</organism>
<accession>B9S2H2</accession>
<keyword evidence="1" id="KW-0732">Signal</keyword>
<evidence type="ECO:0000256" key="1">
    <source>
        <dbReference type="SAM" id="SignalP"/>
    </source>
</evidence>
<evidence type="ECO:0000313" key="2">
    <source>
        <dbReference type="EMBL" id="EEF42246.1"/>
    </source>
</evidence>
<feature type="signal peptide" evidence="1">
    <location>
        <begin position="1"/>
        <end position="23"/>
    </location>
</feature>
<feature type="chain" id="PRO_5002891518" description="RNase H type-1 domain-containing protein" evidence="1">
    <location>
        <begin position="24"/>
        <end position="106"/>
    </location>
</feature>